<accession>A0A9D7SPW6</accession>
<dbReference type="InterPro" id="IPR037523">
    <property type="entry name" value="VOC_core"/>
</dbReference>
<protein>
    <submittedName>
        <fullName evidence="2">VOC family protein</fullName>
    </submittedName>
</protein>
<gene>
    <name evidence="2" type="ORF">IPP15_00490</name>
</gene>
<dbReference type="Gene3D" id="3.10.180.10">
    <property type="entry name" value="2,3-Dihydroxybiphenyl 1,2-Dioxygenase, domain 1"/>
    <property type="match status" value="1"/>
</dbReference>
<comment type="caution">
    <text evidence="2">The sequence shown here is derived from an EMBL/GenBank/DDBJ whole genome shotgun (WGS) entry which is preliminary data.</text>
</comment>
<dbReference type="PANTHER" id="PTHR34109:SF1">
    <property type="entry name" value="VOC DOMAIN-CONTAINING PROTEIN"/>
    <property type="match status" value="1"/>
</dbReference>
<dbReference type="PROSITE" id="PS51819">
    <property type="entry name" value="VOC"/>
    <property type="match status" value="1"/>
</dbReference>
<dbReference type="EMBL" id="JADKGY010000001">
    <property type="protein sequence ID" value="MBK9980897.1"/>
    <property type="molecule type" value="Genomic_DNA"/>
</dbReference>
<feature type="domain" description="VOC" evidence="1">
    <location>
        <begin position="9"/>
        <end position="134"/>
    </location>
</feature>
<organism evidence="2 3">
    <name type="scientific">Candidatus Opimibacter skivensis</name>
    <dbReference type="NCBI Taxonomy" id="2982028"/>
    <lineage>
        <taxon>Bacteria</taxon>
        <taxon>Pseudomonadati</taxon>
        <taxon>Bacteroidota</taxon>
        <taxon>Saprospiria</taxon>
        <taxon>Saprospirales</taxon>
        <taxon>Saprospiraceae</taxon>
        <taxon>Candidatus Opimibacter</taxon>
    </lineage>
</organism>
<dbReference type="InterPro" id="IPR004360">
    <property type="entry name" value="Glyas_Fos-R_dOase_dom"/>
</dbReference>
<dbReference type="AlphaFoldDB" id="A0A9D7SPW6"/>
<reference evidence="2 3" key="1">
    <citation type="submission" date="2020-10" db="EMBL/GenBank/DDBJ databases">
        <title>Connecting structure to function with the recovery of over 1000 high-quality activated sludge metagenome-assembled genomes encoding full-length rRNA genes using long-read sequencing.</title>
        <authorList>
            <person name="Singleton C.M."/>
            <person name="Petriglieri F."/>
            <person name="Kristensen J.M."/>
            <person name="Kirkegaard R.H."/>
            <person name="Michaelsen T.Y."/>
            <person name="Andersen M.H."/>
            <person name="Karst S.M."/>
            <person name="Dueholm M.S."/>
            <person name="Nielsen P.H."/>
            <person name="Albertsen M."/>
        </authorList>
    </citation>
    <scope>NUCLEOTIDE SEQUENCE [LARGE SCALE GENOMIC DNA]</scope>
    <source>
        <strain evidence="2">Ribe_18-Q3-R11-54_MAXAC.273</strain>
    </source>
</reference>
<dbReference type="CDD" id="cd07246">
    <property type="entry name" value="VOC_like"/>
    <property type="match status" value="1"/>
</dbReference>
<dbReference type="InterPro" id="IPR029068">
    <property type="entry name" value="Glyas_Bleomycin-R_OHBP_Dase"/>
</dbReference>
<name>A0A9D7SPW6_9BACT</name>
<evidence type="ECO:0000313" key="2">
    <source>
        <dbReference type="EMBL" id="MBK9980897.1"/>
    </source>
</evidence>
<evidence type="ECO:0000259" key="1">
    <source>
        <dbReference type="PROSITE" id="PS51819"/>
    </source>
</evidence>
<dbReference type="PANTHER" id="PTHR34109">
    <property type="entry name" value="BNAUNNG04460D PROTEIN-RELATED"/>
    <property type="match status" value="1"/>
</dbReference>
<dbReference type="SUPFAM" id="SSF54593">
    <property type="entry name" value="Glyoxalase/Bleomycin resistance protein/Dihydroxybiphenyl dioxygenase"/>
    <property type="match status" value="1"/>
</dbReference>
<dbReference type="Pfam" id="PF00903">
    <property type="entry name" value="Glyoxalase"/>
    <property type="match status" value="1"/>
</dbReference>
<sequence>MPTSHIYPGAHTLNAYITIKGCAEAIEFYKKAFGATERARLIMPNGLIGHAEIEIEGSLLMMADENIEWGNKSPETIGGNPMSFGLYVRDVDSSFQKAIDAGATVVMPVDNAFYGDRVGQVMDPFGYKWMITTHKEDVDFKEMQRRSDEMFGAQS</sequence>
<dbReference type="Proteomes" id="UP000808337">
    <property type="component" value="Unassembled WGS sequence"/>
</dbReference>
<evidence type="ECO:0000313" key="3">
    <source>
        <dbReference type="Proteomes" id="UP000808337"/>
    </source>
</evidence>
<proteinExistence type="predicted"/>